<protein>
    <submittedName>
        <fullName evidence="1">Uncharacterized protein</fullName>
    </submittedName>
</protein>
<dbReference type="EMBL" id="AGCI01000111">
    <property type="protein sequence ID" value="EHM37885.1"/>
    <property type="molecule type" value="Genomic_DNA"/>
</dbReference>
<sequence length="152" mass="16943">MGYMNKIAVIGIAIATLILSGCESQQMADAKRKDAEFANAVKNINLESADVGSMPSNYKDLVESSIKAQLKDPESAKFYDMTNPRKEVMVENRNFVYGYSTCVYVNAKNSYGGYAGKQLYWAFLKNNQVLRIKNTSEPFGNIIFVGRPINCN</sequence>
<reference evidence="1 2" key="1">
    <citation type="submission" date="2011-08" db="EMBL/GenBank/DDBJ databases">
        <authorList>
            <person name="Weinstock G."/>
            <person name="Sodergren E."/>
            <person name="Clifton S."/>
            <person name="Fulton L."/>
            <person name="Fulton B."/>
            <person name="Courtney L."/>
            <person name="Fronick C."/>
            <person name="Harrison M."/>
            <person name="Strong C."/>
            <person name="Farmer C."/>
            <person name="Delahaunty K."/>
            <person name="Markovic C."/>
            <person name="Hall O."/>
            <person name="Minx P."/>
            <person name="Tomlinson C."/>
            <person name="Mitreva M."/>
            <person name="Hou S."/>
            <person name="Chen J."/>
            <person name="Wollam A."/>
            <person name="Pepin K.H."/>
            <person name="Johnson M."/>
            <person name="Bhonagiri V."/>
            <person name="Zhang X."/>
            <person name="Suruliraj S."/>
            <person name="Warren W."/>
            <person name="Chinwalla A."/>
            <person name="Mardis E.R."/>
            <person name="Wilson R.K."/>
        </authorList>
    </citation>
    <scope>NUCLEOTIDE SEQUENCE [LARGE SCALE GENOMIC DNA]</scope>
    <source>
        <strain evidence="1 2">ATCC 51873</strain>
    </source>
</reference>
<dbReference type="PROSITE" id="PS51257">
    <property type="entry name" value="PROKAR_LIPOPROTEIN"/>
    <property type="match status" value="1"/>
</dbReference>
<gene>
    <name evidence="1" type="ORF">HMPREF0454_04619</name>
</gene>
<evidence type="ECO:0000313" key="2">
    <source>
        <dbReference type="Proteomes" id="UP000005959"/>
    </source>
</evidence>
<accession>G9YDC1</accession>
<name>G9YDC1_HAFAL</name>
<dbReference type="HOGENOM" id="CLU_1666736_0_0_6"/>
<proteinExistence type="predicted"/>
<dbReference type="Proteomes" id="UP000005959">
    <property type="component" value="Unassembled WGS sequence"/>
</dbReference>
<dbReference type="AlphaFoldDB" id="G9YDC1"/>
<evidence type="ECO:0000313" key="1">
    <source>
        <dbReference type="EMBL" id="EHM37885.1"/>
    </source>
</evidence>
<organism evidence="1 2">
    <name type="scientific">Hafnia alvei ATCC 51873</name>
    <dbReference type="NCBI Taxonomy" id="1002364"/>
    <lineage>
        <taxon>Bacteria</taxon>
        <taxon>Pseudomonadati</taxon>
        <taxon>Pseudomonadota</taxon>
        <taxon>Gammaproteobacteria</taxon>
        <taxon>Enterobacterales</taxon>
        <taxon>Hafniaceae</taxon>
        <taxon>Hafnia</taxon>
    </lineage>
</organism>
<comment type="caution">
    <text evidence="1">The sequence shown here is derived from an EMBL/GenBank/DDBJ whole genome shotgun (WGS) entry which is preliminary data.</text>
</comment>